<keyword evidence="2" id="KW-1185">Reference proteome</keyword>
<dbReference type="eggNOG" id="ENOG502R89B">
    <property type="taxonomic scope" value="Eukaryota"/>
</dbReference>
<accession>E3RHH8</accession>
<sequence length="190" mass="22441">MPEPDWTTLVSYYLPLAHGLANLQDLYILLTRAVLPNAVIENRRLLLYLHTDLVDTMYIPASLPLRWDTCPKIPLYISPAAEDRHDLDTIAPRPIFVAPMRTPDGNRFLTWLRERIHGPHASRYPMQMDYTWCELEGWFDEDEREVRRMSGGVLVRRAVQVLEVWWWVVGANAKLRMLREERWIGVEREF</sequence>
<dbReference type="EMBL" id="GL533112">
    <property type="protein sequence ID" value="EFQ94822.1"/>
    <property type="molecule type" value="Genomic_DNA"/>
</dbReference>
<gene>
    <name evidence="1" type="ORF">PTT_07379</name>
</gene>
<evidence type="ECO:0000313" key="1">
    <source>
        <dbReference type="EMBL" id="EFQ94822.1"/>
    </source>
</evidence>
<dbReference type="Proteomes" id="UP000001067">
    <property type="component" value="Unassembled WGS sequence"/>
</dbReference>
<dbReference type="AlphaFoldDB" id="E3RHH8"/>
<evidence type="ECO:0000313" key="2">
    <source>
        <dbReference type="Proteomes" id="UP000001067"/>
    </source>
</evidence>
<dbReference type="OrthoDB" id="3780599at2759"/>
<name>E3RHH8_PYRTT</name>
<protein>
    <submittedName>
        <fullName evidence="1">Uncharacterized protein</fullName>
    </submittedName>
</protein>
<organism evidence="2">
    <name type="scientific">Pyrenophora teres f. teres (strain 0-1)</name>
    <name type="common">Barley net blotch fungus</name>
    <name type="synonym">Drechslera teres f. teres</name>
    <dbReference type="NCBI Taxonomy" id="861557"/>
    <lineage>
        <taxon>Eukaryota</taxon>
        <taxon>Fungi</taxon>
        <taxon>Dikarya</taxon>
        <taxon>Ascomycota</taxon>
        <taxon>Pezizomycotina</taxon>
        <taxon>Dothideomycetes</taxon>
        <taxon>Pleosporomycetidae</taxon>
        <taxon>Pleosporales</taxon>
        <taxon>Pleosporineae</taxon>
        <taxon>Pleosporaceae</taxon>
        <taxon>Pyrenophora</taxon>
    </lineage>
</organism>
<dbReference type="KEGG" id="pte:PTT_07379"/>
<reference evidence="1 2" key="1">
    <citation type="journal article" date="2010" name="Genome Biol.">
        <title>A first genome assembly of the barley fungal pathogen Pyrenophora teres f. teres.</title>
        <authorList>
            <person name="Ellwood S.R."/>
            <person name="Liu Z."/>
            <person name="Syme R.A."/>
            <person name="Lai Z."/>
            <person name="Hane J.K."/>
            <person name="Keiper F."/>
            <person name="Moffat C.S."/>
            <person name="Oliver R.P."/>
            <person name="Friesen T.L."/>
        </authorList>
    </citation>
    <scope>NUCLEOTIDE SEQUENCE [LARGE SCALE GENOMIC DNA]</scope>
    <source>
        <strain evidence="1 2">0-1</strain>
    </source>
</reference>
<dbReference type="HOGENOM" id="CLU_1482504_0_0_1"/>
<proteinExistence type="predicted"/>